<protein>
    <recommendedName>
        <fullName evidence="4">Spore-associated protein A</fullName>
    </recommendedName>
</protein>
<dbReference type="AlphaFoldDB" id="A0A0K1JKM8"/>
<organism evidence="2 3">
    <name type="scientific">Luteipulveratus mongoliensis</name>
    <dbReference type="NCBI Taxonomy" id="571913"/>
    <lineage>
        <taxon>Bacteria</taxon>
        <taxon>Bacillati</taxon>
        <taxon>Actinomycetota</taxon>
        <taxon>Actinomycetes</taxon>
        <taxon>Micrococcales</taxon>
        <taxon>Dermacoccaceae</taxon>
        <taxon>Luteipulveratus</taxon>
    </lineage>
</organism>
<evidence type="ECO:0000256" key="1">
    <source>
        <dbReference type="SAM" id="SignalP"/>
    </source>
</evidence>
<feature type="signal peptide" evidence="1">
    <location>
        <begin position="1"/>
        <end position="22"/>
    </location>
</feature>
<name>A0A0K1JKM8_9MICO</name>
<sequence>MNKKLLASTLAGAALASTGALAMSSGADAAPGAVRYSIVSQCKGSIVESGPLRNLYERKHGEWQLWYSSANNGTNCLMVFDRATGSHQMDAGLAIKGAPGFGKEDSGTFSSYAGGIQATNTNNRCVWIQGSVTYPGSMGGLHGVLLSKSGAVRNSKWIHCG</sequence>
<dbReference type="KEGG" id="lmoi:VV02_17695"/>
<proteinExistence type="predicted"/>
<feature type="chain" id="PRO_5038552648" description="Spore-associated protein A" evidence="1">
    <location>
        <begin position="23"/>
        <end position="161"/>
    </location>
</feature>
<evidence type="ECO:0000313" key="3">
    <source>
        <dbReference type="Proteomes" id="UP000066480"/>
    </source>
</evidence>
<evidence type="ECO:0008006" key="4">
    <source>
        <dbReference type="Google" id="ProtNLM"/>
    </source>
</evidence>
<accession>A0A0K1JKM8</accession>
<keyword evidence="1" id="KW-0732">Signal</keyword>
<dbReference type="OrthoDB" id="3873271at2"/>
<dbReference type="RefSeq" id="WP_052593587.1">
    <property type="nucleotide sequence ID" value="NZ_CP011112.1"/>
</dbReference>
<dbReference type="Proteomes" id="UP000066480">
    <property type="component" value="Chromosome"/>
</dbReference>
<gene>
    <name evidence="2" type="ORF">VV02_17695</name>
</gene>
<reference evidence="2 3" key="1">
    <citation type="submission" date="2015-03" db="EMBL/GenBank/DDBJ databases">
        <title>Luteipulveratus halotolerans sp. nov., a novel actinobacterium (Dermacoccaceae) from Sarawak, Malaysia.</title>
        <authorList>
            <person name="Juboi H."/>
            <person name="Basik A."/>
            <person name="Shamsul S.S."/>
            <person name="Arnold P."/>
            <person name="Schmitt E.K."/>
            <person name="Sanglier J.-J."/>
            <person name="Yeo T."/>
        </authorList>
    </citation>
    <scope>NUCLEOTIDE SEQUENCE [LARGE SCALE GENOMIC DNA]</scope>
    <source>
        <strain evidence="2 3">MN07-A0370</strain>
    </source>
</reference>
<evidence type="ECO:0000313" key="2">
    <source>
        <dbReference type="EMBL" id="AKU17256.1"/>
    </source>
</evidence>
<dbReference type="EMBL" id="CP011112">
    <property type="protein sequence ID" value="AKU17256.1"/>
    <property type="molecule type" value="Genomic_DNA"/>
</dbReference>
<keyword evidence="3" id="KW-1185">Reference proteome</keyword>